<dbReference type="Pfam" id="PF00665">
    <property type="entry name" value="rve"/>
    <property type="match status" value="1"/>
</dbReference>
<dbReference type="PROSITE" id="PS50994">
    <property type="entry name" value="INTEGRASE"/>
    <property type="match status" value="1"/>
</dbReference>
<keyword evidence="3" id="KW-1185">Reference proteome</keyword>
<dbReference type="InterPro" id="IPR036397">
    <property type="entry name" value="RNaseH_sf"/>
</dbReference>
<evidence type="ECO:0000313" key="3">
    <source>
        <dbReference type="Proteomes" id="UP001314205"/>
    </source>
</evidence>
<protein>
    <recommendedName>
        <fullName evidence="1">Integrase catalytic domain-containing protein</fullName>
    </recommendedName>
</protein>
<dbReference type="EMBL" id="CAVLGL010000088">
    <property type="protein sequence ID" value="CAK1593441.1"/>
    <property type="molecule type" value="Genomic_DNA"/>
</dbReference>
<dbReference type="InterPro" id="IPR001584">
    <property type="entry name" value="Integrase_cat-core"/>
</dbReference>
<dbReference type="PANTHER" id="PTHR37984:SF15">
    <property type="entry name" value="INTEGRASE CATALYTIC DOMAIN-CONTAINING PROTEIN"/>
    <property type="match status" value="1"/>
</dbReference>
<dbReference type="AlphaFoldDB" id="A0AAV1LD67"/>
<accession>A0AAV1LD67</accession>
<organism evidence="2 3">
    <name type="scientific">Parnassius mnemosyne</name>
    <name type="common">clouded apollo</name>
    <dbReference type="NCBI Taxonomy" id="213953"/>
    <lineage>
        <taxon>Eukaryota</taxon>
        <taxon>Metazoa</taxon>
        <taxon>Ecdysozoa</taxon>
        <taxon>Arthropoda</taxon>
        <taxon>Hexapoda</taxon>
        <taxon>Insecta</taxon>
        <taxon>Pterygota</taxon>
        <taxon>Neoptera</taxon>
        <taxon>Endopterygota</taxon>
        <taxon>Lepidoptera</taxon>
        <taxon>Glossata</taxon>
        <taxon>Ditrysia</taxon>
        <taxon>Papilionoidea</taxon>
        <taxon>Papilionidae</taxon>
        <taxon>Parnassiinae</taxon>
        <taxon>Parnassini</taxon>
        <taxon>Parnassius</taxon>
        <taxon>Driopa</taxon>
    </lineage>
</organism>
<evidence type="ECO:0000313" key="2">
    <source>
        <dbReference type="EMBL" id="CAK1593441.1"/>
    </source>
</evidence>
<reference evidence="2 3" key="1">
    <citation type="submission" date="2023-11" db="EMBL/GenBank/DDBJ databases">
        <authorList>
            <person name="Hedman E."/>
            <person name="Englund M."/>
            <person name="Stromberg M."/>
            <person name="Nyberg Akerstrom W."/>
            <person name="Nylinder S."/>
            <person name="Jareborg N."/>
            <person name="Kallberg Y."/>
            <person name="Kronander E."/>
        </authorList>
    </citation>
    <scope>NUCLEOTIDE SEQUENCE [LARGE SCALE GENOMIC DNA]</scope>
</reference>
<sequence>MQITTTSTRPFEKISLDIVGPLPEAGFHKLRFILTLQDDLTKFSTAYPISNVTAEETCEALVHFISQFRIPKSLITDQGTNFTADLFKRTCEFLKIRQIWSSPYHPQTQGALERSHATLKEYLKSFVNENRTDWHKYVCPR</sequence>
<dbReference type="InterPro" id="IPR050951">
    <property type="entry name" value="Retrovirus_Pol_polyprotein"/>
</dbReference>
<dbReference type="PANTHER" id="PTHR37984">
    <property type="entry name" value="PROTEIN CBG26694"/>
    <property type="match status" value="1"/>
</dbReference>
<comment type="caution">
    <text evidence="2">The sequence shown here is derived from an EMBL/GenBank/DDBJ whole genome shotgun (WGS) entry which is preliminary data.</text>
</comment>
<feature type="domain" description="Integrase catalytic" evidence="1">
    <location>
        <begin position="6"/>
        <end position="141"/>
    </location>
</feature>
<dbReference type="GO" id="GO:0003676">
    <property type="term" value="F:nucleic acid binding"/>
    <property type="evidence" value="ECO:0007669"/>
    <property type="project" value="InterPro"/>
</dbReference>
<evidence type="ECO:0000259" key="1">
    <source>
        <dbReference type="PROSITE" id="PS50994"/>
    </source>
</evidence>
<dbReference type="Gene3D" id="3.30.420.10">
    <property type="entry name" value="Ribonuclease H-like superfamily/Ribonuclease H"/>
    <property type="match status" value="1"/>
</dbReference>
<dbReference type="Proteomes" id="UP001314205">
    <property type="component" value="Unassembled WGS sequence"/>
</dbReference>
<dbReference type="SUPFAM" id="SSF53098">
    <property type="entry name" value="Ribonuclease H-like"/>
    <property type="match status" value="1"/>
</dbReference>
<dbReference type="GO" id="GO:0015074">
    <property type="term" value="P:DNA integration"/>
    <property type="evidence" value="ECO:0007669"/>
    <property type="project" value="InterPro"/>
</dbReference>
<gene>
    <name evidence="2" type="ORF">PARMNEM_LOCUS13219</name>
</gene>
<name>A0AAV1LD67_9NEOP</name>
<dbReference type="InterPro" id="IPR012337">
    <property type="entry name" value="RNaseH-like_sf"/>
</dbReference>
<proteinExistence type="predicted"/>